<dbReference type="GO" id="GO:0007156">
    <property type="term" value="P:homophilic cell adhesion via plasma membrane adhesion molecules"/>
    <property type="evidence" value="ECO:0007669"/>
    <property type="project" value="TreeGrafter"/>
</dbReference>
<dbReference type="PANTHER" id="PTHR23277">
    <property type="entry name" value="NECTIN-RELATED"/>
    <property type="match status" value="1"/>
</dbReference>
<dbReference type="Proteomes" id="UP000515152">
    <property type="component" value="Chromosome 2"/>
</dbReference>
<evidence type="ECO:0000313" key="11">
    <source>
        <dbReference type="RefSeq" id="XP_031438606.1"/>
    </source>
</evidence>
<dbReference type="PROSITE" id="PS50835">
    <property type="entry name" value="IG_LIKE"/>
    <property type="match status" value="1"/>
</dbReference>
<dbReference type="GO" id="GO:0016020">
    <property type="term" value="C:membrane"/>
    <property type="evidence" value="ECO:0007669"/>
    <property type="project" value="UniProtKB-SubCell"/>
</dbReference>
<keyword evidence="3" id="KW-0677">Repeat</keyword>
<dbReference type="SUPFAM" id="SSF48726">
    <property type="entry name" value="Immunoglobulin"/>
    <property type="match status" value="1"/>
</dbReference>
<evidence type="ECO:0000259" key="9">
    <source>
        <dbReference type="PROSITE" id="PS50835"/>
    </source>
</evidence>
<name>A0A6P8GLX3_CLUHA</name>
<dbReference type="InterPro" id="IPR051427">
    <property type="entry name" value="Nectin/Nectin-like"/>
</dbReference>
<keyword evidence="7" id="KW-0812">Transmembrane</keyword>
<dbReference type="InterPro" id="IPR013783">
    <property type="entry name" value="Ig-like_fold"/>
</dbReference>
<dbReference type="Pfam" id="PF13895">
    <property type="entry name" value="Ig_2"/>
    <property type="match status" value="1"/>
</dbReference>
<dbReference type="InterPro" id="IPR003598">
    <property type="entry name" value="Ig_sub2"/>
</dbReference>
<feature type="transmembrane region" description="Helical" evidence="7">
    <location>
        <begin position="107"/>
        <end position="126"/>
    </location>
</feature>
<evidence type="ECO:0000256" key="6">
    <source>
        <dbReference type="ARBA" id="ARBA00023180"/>
    </source>
</evidence>
<evidence type="ECO:0000256" key="7">
    <source>
        <dbReference type="SAM" id="Phobius"/>
    </source>
</evidence>
<dbReference type="RefSeq" id="XP_031438606.1">
    <property type="nucleotide sequence ID" value="XM_031582746.2"/>
</dbReference>
<keyword evidence="7" id="KW-1133">Transmembrane helix</keyword>
<evidence type="ECO:0000256" key="2">
    <source>
        <dbReference type="ARBA" id="ARBA00022729"/>
    </source>
</evidence>
<keyword evidence="4 7" id="KW-0472">Membrane</keyword>
<organism evidence="10 11">
    <name type="scientific">Clupea harengus</name>
    <name type="common">Atlantic herring</name>
    <dbReference type="NCBI Taxonomy" id="7950"/>
    <lineage>
        <taxon>Eukaryota</taxon>
        <taxon>Metazoa</taxon>
        <taxon>Chordata</taxon>
        <taxon>Craniata</taxon>
        <taxon>Vertebrata</taxon>
        <taxon>Euteleostomi</taxon>
        <taxon>Actinopterygii</taxon>
        <taxon>Neopterygii</taxon>
        <taxon>Teleostei</taxon>
        <taxon>Clupei</taxon>
        <taxon>Clupeiformes</taxon>
        <taxon>Clupeoidei</taxon>
        <taxon>Clupeidae</taxon>
        <taxon>Clupea</taxon>
    </lineage>
</organism>
<feature type="chain" id="PRO_5027896377" evidence="8">
    <location>
        <begin position="19"/>
        <end position="128"/>
    </location>
</feature>
<evidence type="ECO:0000256" key="1">
    <source>
        <dbReference type="ARBA" id="ARBA00004370"/>
    </source>
</evidence>
<proteinExistence type="predicted"/>
<dbReference type="AlphaFoldDB" id="A0A6P8GLX3"/>
<evidence type="ECO:0000256" key="4">
    <source>
        <dbReference type="ARBA" id="ARBA00023136"/>
    </source>
</evidence>
<protein>
    <submittedName>
        <fullName evidence="11">Nectin-4-like isoform X2</fullName>
    </submittedName>
</protein>
<dbReference type="Gene3D" id="2.60.40.10">
    <property type="entry name" value="Immunoglobulins"/>
    <property type="match status" value="1"/>
</dbReference>
<dbReference type="GO" id="GO:0005912">
    <property type="term" value="C:adherens junction"/>
    <property type="evidence" value="ECO:0007669"/>
    <property type="project" value="TreeGrafter"/>
</dbReference>
<dbReference type="InterPro" id="IPR007110">
    <property type="entry name" value="Ig-like_dom"/>
</dbReference>
<sequence length="128" mass="13966">MIGIVGKLLLLYISLVQTNPPQSVKISVTDADTVYECSADANTPTQYTWTREGQPLPSTGVRAEGHRLVFLEFTSELNGLYTCEVTTPEGAQRATITRYVTTGGSKIDFSLLAVVTIGAVLIVTLWQW</sequence>
<dbReference type="GO" id="GO:0007157">
    <property type="term" value="P:heterophilic cell-cell adhesion via plasma membrane cell adhesion molecules"/>
    <property type="evidence" value="ECO:0007669"/>
    <property type="project" value="TreeGrafter"/>
</dbReference>
<keyword evidence="2 8" id="KW-0732">Signal</keyword>
<dbReference type="SMART" id="SM00408">
    <property type="entry name" value="IGc2"/>
    <property type="match status" value="1"/>
</dbReference>
<keyword evidence="6" id="KW-0325">Glycoprotein</keyword>
<keyword evidence="5" id="KW-1015">Disulfide bond</keyword>
<feature type="domain" description="Ig-like" evidence="9">
    <location>
        <begin position="21"/>
        <end position="97"/>
    </location>
</feature>
<evidence type="ECO:0000313" key="10">
    <source>
        <dbReference type="Proteomes" id="UP000515152"/>
    </source>
</evidence>
<gene>
    <name evidence="11" type="primary">LOC105904642</name>
</gene>
<evidence type="ECO:0000256" key="3">
    <source>
        <dbReference type="ARBA" id="ARBA00022737"/>
    </source>
</evidence>
<dbReference type="InterPro" id="IPR036179">
    <property type="entry name" value="Ig-like_dom_sf"/>
</dbReference>
<comment type="subcellular location">
    <subcellularLocation>
        <location evidence="1">Membrane</location>
    </subcellularLocation>
</comment>
<accession>A0A6P8GLX3</accession>
<keyword evidence="10" id="KW-1185">Reference proteome</keyword>
<feature type="signal peptide" evidence="8">
    <location>
        <begin position="1"/>
        <end position="18"/>
    </location>
</feature>
<evidence type="ECO:0000256" key="8">
    <source>
        <dbReference type="SAM" id="SignalP"/>
    </source>
</evidence>
<dbReference type="GeneID" id="105904642"/>
<dbReference type="PANTHER" id="PTHR23277:SF106">
    <property type="entry name" value="NECTIN-1 ISOFORM X1-RELATED"/>
    <property type="match status" value="1"/>
</dbReference>
<evidence type="ECO:0000256" key="5">
    <source>
        <dbReference type="ARBA" id="ARBA00023157"/>
    </source>
</evidence>
<reference evidence="11" key="1">
    <citation type="submission" date="2025-08" db="UniProtKB">
        <authorList>
            <consortium name="RefSeq"/>
        </authorList>
    </citation>
    <scope>IDENTIFICATION</scope>
</reference>